<evidence type="ECO:0000313" key="2">
    <source>
        <dbReference type="EMBL" id="KAB1202469.1"/>
    </source>
</evidence>
<feature type="chain" id="PRO_5025566826" description="Secreted protein" evidence="1">
    <location>
        <begin position="30"/>
        <end position="126"/>
    </location>
</feature>
<evidence type="ECO:0000313" key="3">
    <source>
        <dbReference type="Proteomes" id="UP000516437"/>
    </source>
</evidence>
<accession>A0A6A1UQ61</accession>
<protein>
    <recommendedName>
        <fullName evidence="4">Secreted protein</fullName>
    </recommendedName>
</protein>
<dbReference type="Proteomes" id="UP000516437">
    <property type="component" value="Chromosome 8"/>
</dbReference>
<keyword evidence="3" id="KW-1185">Reference proteome</keyword>
<dbReference type="AlphaFoldDB" id="A0A6A1UQ61"/>
<sequence length="126" mass="13487">MAAGGKCLHAIQVLDLLVLVIRLGTRAAATPSNGADDDLPSLASVNMRGTPQSSYASIFGIRNVKGRTPWLSLEKACIVGKLSVHIPMAVWVVMTRHLRCFLVILVARAITCPVRCGQLVQSPLRG</sequence>
<reference evidence="2 3" key="1">
    <citation type="journal article" date="2019" name="Plant Biotechnol. J.">
        <title>The red bayberry genome and genetic basis of sex determination.</title>
        <authorList>
            <person name="Jia H.M."/>
            <person name="Jia H.J."/>
            <person name="Cai Q.L."/>
            <person name="Wang Y."/>
            <person name="Zhao H.B."/>
            <person name="Yang W.F."/>
            <person name="Wang G.Y."/>
            <person name="Li Y.H."/>
            <person name="Zhan D.L."/>
            <person name="Shen Y.T."/>
            <person name="Niu Q.F."/>
            <person name="Chang L."/>
            <person name="Qiu J."/>
            <person name="Zhao L."/>
            <person name="Xie H.B."/>
            <person name="Fu W.Y."/>
            <person name="Jin J."/>
            <person name="Li X.W."/>
            <person name="Jiao Y."/>
            <person name="Zhou C.C."/>
            <person name="Tu T."/>
            <person name="Chai C.Y."/>
            <person name="Gao J.L."/>
            <person name="Fan L.J."/>
            <person name="van de Weg E."/>
            <person name="Wang J.Y."/>
            <person name="Gao Z.S."/>
        </authorList>
    </citation>
    <scope>NUCLEOTIDE SEQUENCE [LARGE SCALE GENOMIC DNA]</scope>
    <source>
        <tissue evidence="2">Leaves</tissue>
    </source>
</reference>
<keyword evidence="1" id="KW-0732">Signal</keyword>
<evidence type="ECO:0000256" key="1">
    <source>
        <dbReference type="SAM" id="SignalP"/>
    </source>
</evidence>
<organism evidence="2 3">
    <name type="scientific">Morella rubra</name>
    <name type="common">Chinese bayberry</name>
    <dbReference type="NCBI Taxonomy" id="262757"/>
    <lineage>
        <taxon>Eukaryota</taxon>
        <taxon>Viridiplantae</taxon>
        <taxon>Streptophyta</taxon>
        <taxon>Embryophyta</taxon>
        <taxon>Tracheophyta</taxon>
        <taxon>Spermatophyta</taxon>
        <taxon>Magnoliopsida</taxon>
        <taxon>eudicotyledons</taxon>
        <taxon>Gunneridae</taxon>
        <taxon>Pentapetalae</taxon>
        <taxon>rosids</taxon>
        <taxon>fabids</taxon>
        <taxon>Fagales</taxon>
        <taxon>Myricaceae</taxon>
        <taxon>Morella</taxon>
    </lineage>
</organism>
<dbReference type="EMBL" id="RXIC02000026">
    <property type="protein sequence ID" value="KAB1202469.1"/>
    <property type="molecule type" value="Genomic_DNA"/>
</dbReference>
<evidence type="ECO:0008006" key="4">
    <source>
        <dbReference type="Google" id="ProtNLM"/>
    </source>
</evidence>
<proteinExistence type="predicted"/>
<gene>
    <name evidence="2" type="ORF">CJ030_MR8G007976</name>
</gene>
<feature type="signal peptide" evidence="1">
    <location>
        <begin position="1"/>
        <end position="29"/>
    </location>
</feature>
<comment type="caution">
    <text evidence="2">The sequence shown here is derived from an EMBL/GenBank/DDBJ whole genome shotgun (WGS) entry which is preliminary data.</text>
</comment>
<name>A0A6A1UQ61_9ROSI</name>